<keyword evidence="4" id="KW-1185">Reference proteome</keyword>
<feature type="transmembrane region" description="Helical" evidence="1">
    <location>
        <begin position="278"/>
        <end position="303"/>
    </location>
</feature>
<sequence>MKNLKERGLMLKINRNKKFKALLLSLLLVVFMSIPFASVLAESISGDNIVVESGETLEKTSFLSGENVRVDGDINGTTFITAGNVEVNGTIDGDLFVAGQSTVINGTVKGSVFVAGQNVTLNGVVENTIYLAGATLKVKSQTNGSAFLAGQNIFVEKGTVIEKDVFVGGAKVYQNGVINGDLSSSSDSLSIDGKIGGDLKYSSQNKADFSNNSEVIGETTWKKIEPKSSESAKSVFTTALLMKILFSIIAPLVVWLFVRWIRPEFWPNVAEKIAVSPLRVLGFGALAVVLIPIVSILLMITVIGIPLSFILLALYGVAFYISKIILSVFMGLWFQKRFNWSNARSFWLFLLGLIILSVLGVTPIIGMIVGLVIAFFGMGSIVLSLLEGRS</sequence>
<dbReference type="EMBL" id="JBHUFF010000008">
    <property type="protein sequence ID" value="MFD1799028.1"/>
    <property type="molecule type" value="Genomic_DNA"/>
</dbReference>
<proteinExistence type="predicted"/>
<feature type="domain" description="DUF8173" evidence="2">
    <location>
        <begin position="238"/>
        <end position="382"/>
    </location>
</feature>
<reference evidence="4" key="1">
    <citation type="journal article" date="2019" name="Int. J. Syst. Evol. Microbiol.">
        <title>The Global Catalogue of Microorganisms (GCM) 10K type strain sequencing project: providing services to taxonomists for standard genome sequencing and annotation.</title>
        <authorList>
            <consortium name="The Broad Institute Genomics Platform"/>
            <consortium name="The Broad Institute Genome Sequencing Center for Infectious Disease"/>
            <person name="Wu L."/>
            <person name="Ma J."/>
        </authorList>
    </citation>
    <scope>NUCLEOTIDE SEQUENCE [LARGE SCALE GENOMIC DNA]</scope>
    <source>
        <strain evidence="4">KCTC 42143</strain>
    </source>
</reference>
<evidence type="ECO:0000313" key="4">
    <source>
        <dbReference type="Proteomes" id="UP001597285"/>
    </source>
</evidence>
<dbReference type="RefSeq" id="WP_376821388.1">
    <property type="nucleotide sequence ID" value="NZ_JBHSQC010000015.1"/>
</dbReference>
<comment type="caution">
    <text evidence="3">The sequence shown here is derived from an EMBL/GenBank/DDBJ whole genome shotgun (WGS) entry which is preliminary data.</text>
</comment>
<feature type="transmembrane region" description="Helical" evidence="1">
    <location>
        <begin position="368"/>
        <end position="386"/>
    </location>
</feature>
<keyword evidence="1" id="KW-1133">Transmembrane helix</keyword>
<gene>
    <name evidence="3" type="ORF">ACFSBK_04020</name>
</gene>
<dbReference type="Proteomes" id="UP001597285">
    <property type="component" value="Unassembled WGS sequence"/>
</dbReference>
<keyword evidence="1" id="KW-0472">Membrane</keyword>
<protein>
    <recommendedName>
        <fullName evidence="2">DUF8173 domain-containing protein</fullName>
    </recommendedName>
</protein>
<name>A0ABW4NLL8_9LACT</name>
<evidence type="ECO:0000259" key="2">
    <source>
        <dbReference type="Pfam" id="PF26514"/>
    </source>
</evidence>
<evidence type="ECO:0000313" key="3">
    <source>
        <dbReference type="EMBL" id="MFD1799028.1"/>
    </source>
</evidence>
<feature type="transmembrane region" description="Helical" evidence="1">
    <location>
        <begin position="309"/>
        <end position="334"/>
    </location>
</feature>
<feature type="transmembrane region" description="Helical" evidence="1">
    <location>
        <begin position="235"/>
        <end position="258"/>
    </location>
</feature>
<accession>A0ABW4NLL8</accession>
<dbReference type="Pfam" id="PF26514">
    <property type="entry name" value="DUF8173"/>
    <property type="match status" value="1"/>
</dbReference>
<organism evidence="3 4">
    <name type="scientific">Carnobacterium antarcticum</name>
    <dbReference type="NCBI Taxonomy" id="2126436"/>
    <lineage>
        <taxon>Bacteria</taxon>
        <taxon>Bacillati</taxon>
        <taxon>Bacillota</taxon>
        <taxon>Bacilli</taxon>
        <taxon>Lactobacillales</taxon>
        <taxon>Carnobacteriaceae</taxon>
        <taxon>Carnobacterium</taxon>
    </lineage>
</organism>
<evidence type="ECO:0000256" key="1">
    <source>
        <dbReference type="SAM" id="Phobius"/>
    </source>
</evidence>
<keyword evidence="1" id="KW-0812">Transmembrane</keyword>
<dbReference type="InterPro" id="IPR058486">
    <property type="entry name" value="DUF8173"/>
</dbReference>
<feature type="transmembrane region" description="Helical" evidence="1">
    <location>
        <begin position="346"/>
        <end position="362"/>
    </location>
</feature>